<evidence type="ECO:0000259" key="2">
    <source>
        <dbReference type="Pfam" id="PF03781"/>
    </source>
</evidence>
<gene>
    <name evidence="3" type="ORF">GCM10022392_07570</name>
</gene>
<proteinExistence type="predicted"/>
<keyword evidence="4" id="KW-1185">Reference proteome</keyword>
<dbReference type="Pfam" id="PF03781">
    <property type="entry name" value="FGE-sulfatase"/>
    <property type="match status" value="1"/>
</dbReference>
<organism evidence="3 4">
    <name type="scientific">Mucilaginibacter panaciglaebae</name>
    <dbReference type="NCBI Taxonomy" id="502331"/>
    <lineage>
        <taxon>Bacteria</taxon>
        <taxon>Pseudomonadati</taxon>
        <taxon>Bacteroidota</taxon>
        <taxon>Sphingobacteriia</taxon>
        <taxon>Sphingobacteriales</taxon>
        <taxon>Sphingobacteriaceae</taxon>
        <taxon>Mucilaginibacter</taxon>
    </lineage>
</organism>
<feature type="signal peptide" evidence="1">
    <location>
        <begin position="1"/>
        <end position="19"/>
    </location>
</feature>
<dbReference type="InterPro" id="IPR005532">
    <property type="entry name" value="SUMF_dom"/>
</dbReference>
<evidence type="ECO:0000313" key="3">
    <source>
        <dbReference type="EMBL" id="GAA4088819.1"/>
    </source>
</evidence>
<name>A0ABP7WGX0_9SPHI</name>
<dbReference type="Gene3D" id="3.90.1580.10">
    <property type="entry name" value="paralog of FGE (formylglycine-generating enzyme)"/>
    <property type="match status" value="1"/>
</dbReference>
<dbReference type="InterPro" id="IPR016187">
    <property type="entry name" value="CTDL_fold"/>
</dbReference>
<reference evidence="4" key="1">
    <citation type="journal article" date="2019" name="Int. J. Syst. Evol. Microbiol.">
        <title>The Global Catalogue of Microorganisms (GCM) 10K type strain sequencing project: providing services to taxonomists for standard genome sequencing and annotation.</title>
        <authorList>
            <consortium name="The Broad Institute Genomics Platform"/>
            <consortium name="The Broad Institute Genome Sequencing Center for Infectious Disease"/>
            <person name="Wu L."/>
            <person name="Ma J."/>
        </authorList>
    </citation>
    <scope>NUCLEOTIDE SEQUENCE [LARGE SCALE GENOMIC DNA]</scope>
    <source>
        <strain evidence="4">JCM 17085</strain>
    </source>
</reference>
<dbReference type="EMBL" id="BAABCV010000002">
    <property type="protein sequence ID" value="GAA4088819.1"/>
    <property type="molecule type" value="Genomic_DNA"/>
</dbReference>
<dbReference type="InterPro" id="IPR051043">
    <property type="entry name" value="Sulfatase_Mod_Factor_Kinase"/>
</dbReference>
<dbReference type="Proteomes" id="UP001500841">
    <property type="component" value="Unassembled WGS sequence"/>
</dbReference>
<protein>
    <recommendedName>
        <fullName evidence="2">Sulfatase-modifying factor enzyme-like domain-containing protein</fullName>
    </recommendedName>
</protein>
<dbReference type="PANTHER" id="PTHR23150">
    <property type="entry name" value="SULFATASE MODIFYING FACTOR 1, 2"/>
    <property type="match status" value="1"/>
</dbReference>
<dbReference type="RefSeq" id="WP_345101120.1">
    <property type="nucleotide sequence ID" value="NZ_BAABCV010000002.1"/>
</dbReference>
<sequence length="709" mass="81761">MCNKFYLILLLLLGPKVWAQQPVFSGSYKELFKGPPNSEQRDEWLANLKTWRDKQKADMHYDNSFYVNPSLKWVKHTFIYVQMMAHDRFFYDPVTRKYTVNRYLADLKKRYGGIDAVLIWPTYPNIGIDNRNQFDLTADMPGGQAAVKQMIRDFKANGVRVFFPIMIWDHGTRRIGMKMPEALVKEMKQLGADGMNGDTMFGVSEDFYQYTQSENYPLAFQPEQSLRSLKMLEWNRLSWGYFWGYEPAPGVDVYKWVEPQHQVNVTNRWAVDKTFDLQWAFFNGIGYNSWENIWAIWNQIPDRYAEVIRRISAVYHAYPDSWSSKDWEPYIPVLQKNIYATKFPSAGRTIYNFINRDSAEVKGGQISVPYHRGDTYYDLWNGHQLKAEIKNGNAILSFDIEGFGYGSLLVAQRPLKPAENAFVAKMAVMSKHKLKTYAADWKPISQQMVTIAKTKVPAKAPDGMINIPATDKFQFESVGVMIEGNELPTAVGVQHSWESHPSRSQKHEMKVASFYMDKYPVTNEQFKKFLDASRYHPADDHNFLKDWVKGSYPAGSARLPVTWVSLDDARAYAKWAGKRLPHEWEWQYAAQGTDGRKYPWGNENIKTNYPPADTARAMRKPTAVDAYPAGASPFGVMDMVGNIWQWTDEYADLHSRTAIVKGSSYFHAQTSGWYFPPALEVNKYGKYLLMAPSLDRAETIGFRCVVDAK</sequence>
<evidence type="ECO:0000256" key="1">
    <source>
        <dbReference type="SAM" id="SignalP"/>
    </source>
</evidence>
<dbReference type="SUPFAM" id="SSF56436">
    <property type="entry name" value="C-type lectin-like"/>
    <property type="match status" value="1"/>
</dbReference>
<accession>A0ABP7WGX0</accession>
<feature type="chain" id="PRO_5045753710" description="Sulfatase-modifying factor enzyme-like domain-containing protein" evidence="1">
    <location>
        <begin position="20"/>
        <end position="709"/>
    </location>
</feature>
<evidence type="ECO:0000313" key="4">
    <source>
        <dbReference type="Proteomes" id="UP001500841"/>
    </source>
</evidence>
<dbReference type="InterPro" id="IPR042095">
    <property type="entry name" value="SUMF_sf"/>
</dbReference>
<dbReference type="PANTHER" id="PTHR23150:SF19">
    <property type="entry name" value="FORMYLGLYCINE-GENERATING ENZYME"/>
    <property type="match status" value="1"/>
</dbReference>
<comment type="caution">
    <text evidence="3">The sequence shown here is derived from an EMBL/GenBank/DDBJ whole genome shotgun (WGS) entry which is preliminary data.</text>
</comment>
<keyword evidence="1" id="KW-0732">Signal</keyword>
<feature type="domain" description="Sulfatase-modifying factor enzyme-like" evidence="2">
    <location>
        <begin position="501"/>
        <end position="705"/>
    </location>
</feature>